<evidence type="ECO:0000313" key="2">
    <source>
        <dbReference type="EMBL" id="CAL1711290.1"/>
    </source>
</evidence>
<organism evidence="2 3">
    <name type="scientific">Somion occarium</name>
    <dbReference type="NCBI Taxonomy" id="3059160"/>
    <lineage>
        <taxon>Eukaryota</taxon>
        <taxon>Fungi</taxon>
        <taxon>Dikarya</taxon>
        <taxon>Basidiomycota</taxon>
        <taxon>Agaricomycotina</taxon>
        <taxon>Agaricomycetes</taxon>
        <taxon>Polyporales</taxon>
        <taxon>Cerrenaceae</taxon>
        <taxon>Somion</taxon>
    </lineage>
</organism>
<evidence type="ECO:0000313" key="3">
    <source>
        <dbReference type="Proteomes" id="UP001497453"/>
    </source>
</evidence>
<dbReference type="Proteomes" id="UP001497453">
    <property type="component" value="Chromosome 6"/>
</dbReference>
<proteinExistence type="predicted"/>
<evidence type="ECO:0000259" key="1">
    <source>
        <dbReference type="Pfam" id="PF07883"/>
    </source>
</evidence>
<dbReference type="SUPFAM" id="SSF51182">
    <property type="entry name" value="RmlC-like cupins"/>
    <property type="match status" value="1"/>
</dbReference>
<dbReference type="PANTHER" id="PTHR36448:SF3">
    <property type="entry name" value="CUPIN TYPE-2 DOMAIN-CONTAINING PROTEIN"/>
    <property type="match status" value="1"/>
</dbReference>
<name>A0ABP1DTY9_9APHY</name>
<gene>
    <name evidence="2" type="ORF">GFSPODELE1_LOCUS8272</name>
</gene>
<protein>
    <recommendedName>
        <fullName evidence="1">Cupin type-2 domain-containing protein</fullName>
    </recommendedName>
</protein>
<dbReference type="InterPro" id="IPR013096">
    <property type="entry name" value="Cupin_2"/>
</dbReference>
<dbReference type="EMBL" id="OZ037949">
    <property type="protein sequence ID" value="CAL1711290.1"/>
    <property type="molecule type" value="Genomic_DNA"/>
</dbReference>
<dbReference type="Pfam" id="PF07883">
    <property type="entry name" value="Cupin_2"/>
    <property type="match status" value="1"/>
</dbReference>
<accession>A0ABP1DTY9</accession>
<dbReference type="CDD" id="cd02219">
    <property type="entry name" value="cupin_YjlB-like"/>
    <property type="match status" value="1"/>
</dbReference>
<reference evidence="3" key="1">
    <citation type="submission" date="2024-04" db="EMBL/GenBank/DDBJ databases">
        <authorList>
            <person name="Shaw F."/>
            <person name="Minotto A."/>
        </authorList>
    </citation>
    <scope>NUCLEOTIDE SEQUENCE [LARGE SCALE GENOMIC DNA]</scope>
</reference>
<dbReference type="InterPro" id="IPR011051">
    <property type="entry name" value="RmlC_Cupin_sf"/>
</dbReference>
<keyword evidence="3" id="KW-1185">Reference proteome</keyword>
<dbReference type="PANTHER" id="PTHR36448">
    <property type="entry name" value="BLR7373 PROTEIN"/>
    <property type="match status" value="1"/>
</dbReference>
<dbReference type="InterPro" id="IPR014710">
    <property type="entry name" value="RmlC-like_jellyroll"/>
</dbReference>
<sequence>MSLLKPLSSTRIARYQIPRHGLIPNTSIQKKPLIVYHQAFDQTQLTPSKIEDYIKSVGVFEPQWRYPMYPITHFHSTTHELLVVFKGRATLCFGGEQNPGRVEMMVEKGDTILVPAGVGHRLLEEGAEGFEMVGSYPVGAAKWDMCYGKEGEDADARIQKLGWINKDPLYGDGGPAVQE</sequence>
<dbReference type="InterPro" id="IPR047121">
    <property type="entry name" value="YjiB-like"/>
</dbReference>
<dbReference type="Gene3D" id="2.60.120.10">
    <property type="entry name" value="Jelly Rolls"/>
    <property type="match status" value="1"/>
</dbReference>
<dbReference type="InterPro" id="IPR014500">
    <property type="entry name" value="UCP019307_cupin"/>
</dbReference>
<feature type="domain" description="Cupin type-2" evidence="1">
    <location>
        <begin position="72"/>
        <end position="132"/>
    </location>
</feature>
<dbReference type="PIRSF" id="PIRSF019307">
    <property type="entry name" value="UCP019307"/>
    <property type="match status" value="1"/>
</dbReference>